<dbReference type="EMBL" id="HBUE01059823">
    <property type="protein sequence ID" value="CAG6468106.1"/>
    <property type="molecule type" value="Transcribed_RNA"/>
</dbReference>
<dbReference type="AlphaFoldDB" id="A0A8D8B2M2"/>
<reference evidence="2" key="1">
    <citation type="submission" date="2021-05" db="EMBL/GenBank/DDBJ databases">
        <authorList>
            <person name="Alioto T."/>
            <person name="Alioto T."/>
            <person name="Gomez Garrido J."/>
        </authorList>
    </citation>
    <scope>NUCLEOTIDE SEQUENCE</scope>
</reference>
<keyword evidence="1" id="KW-0812">Transmembrane</keyword>
<sequence>MIACSSVWIPSTAVFRAKASAENILHSPGKDRLMLMSPSTTPTPTSLPSFDPSVKICLWFVYRSDSNCFSRGRTISLLVPAWVVFSSVSSVCGALLCHFLSAVRSKTHTSGILEPVSSSNRVAARLTTGRQYVLLSFSTRRAES</sequence>
<protein>
    <submittedName>
        <fullName evidence="2">(northern house mosquito) hypothetical protein</fullName>
    </submittedName>
</protein>
<proteinExistence type="predicted"/>
<evidence type="ECO:0000313" key="2">
    <source>
        <dbReference type="EMBL" id="CAG6468106.1"/>
    </source>
</evidence>
<keyword evidence="1" id="KW-1133">Transmembrane helix</keyword>
<feature type="transmembrane region" description="Helical" evidence="1">
    <location>
        <begin position="79"/>
        <end position="100"/>
    </location>
</feature>
<organism evidence="2">
    <name type="scientific">Culex pipiens</name>
    <name type="common">House mosquito</name>
    <dbReference type="NCBI Taxonomy" id="7175"/>
    <lineage>
        <taxon>Eukaryota</taxon>
        <taxon>Metazoa</taxon>
        <taxon>Ecdysozoa</taxon>
        <taxon>Arthropoda</taxon>
        <taxon>Hexapoda</taxon>
        <taxon>Insecta</taxon>
        <taxon>Pterygota</taxon>
        <taxon>Neoptera</taxon>
        <taxon>Endopterygota</taxon>
        <taxon>Diptera</taxon>
        <taxon>Nematocera</taxon>
        <taxon>Culicoidea</taxon>
        <taxon>Culicidae</taxon>
        <taxon>Culicinae</taxon>
        <taxon>Culicini</taxon>
        <taxon>Culex</taxon>
        <taxon>Culex</taxon>
    </lineage>
</organism>
<evidence type="ECO:0000256" key="1">
    <source>
        <dbReference type="SAM" id="Phobius"/>
    </source>
</evidence>
<keyword evidence="1" id="KW-0472">Membrane</keyword>
<accession>A0A8D8B2M2</accession>
<name>A0A8D8B2M2_CULPI</name>